<evidence type="ECO:0000313" key="2">
    <source>
        <dbReference type="Proteomes" id="UP000471298"/>
    </source>
</evidence>
<keyword evidence="2" id="KW-1185">Reference proteome</keyword>
<dbReference type="InParanoid" id="A0A6N7ER33"/>
<protein>
    <recommendedName>
        <fullName evidence="3">Methionine biosynthesis protein MetW</fullName>
    </recommendedName>
</protein>
<reference evidence="1 2" key="1">
    <citation type="submission" date="2019-10" db="EMBL/GenBank/DDBJ databases">
        <title>Cardiobacteriales fam. a chemoheterotrophic member of the order Cardiobacteriales, and proposal of Cardiobacteriales fam. nov.</title>
        <authorList>
            <person name="Wang C."/>
        </authorList>
    </citation>
    <scope>NUCLEOTIDE SEQUENCE [LARGE SCALE GENOMIC DNA]</scope>
    <source>
        <strain evidence="1 2">ML27</strain>
    </source>
</reference>
<dbReference type="EMBL" id="WHNW01000001">
    <property type="protein sequence ID" value="MPV85324.1"/>
    <property type="molecule type" value="Genomic_DNA"/>
</dbReference>
<dbReference type="AlphaFoldDB" id="A0A6N7ER33"/>
<proteinExistence type="predicted"/>
<sequence length="53" mass="5797">MKIYQRNFNLSANDSLAYIAHAIESNVRVLDVGCGAGDLGAYLRNEKQLLAQA</sequence>
<evidence type="ECO:0000313" key="1">
    <source>
        <dbReference type="EMBL" id="MPV85324.1"/>
    </source>
</evidence>
<dbReference type="Gene3D" id="3.40.50.150">
    <property type="entry name" value="Vaccinia Virus protein VP39"/>
    <property type="match status" value="1"/>
</dbReference>
<name>A0A6N7ER33_9GAMM</name>
<organism evidence="1 2">
    <name type="scientific">Ostreibacterium oceani</name>
    <dbReference type="NCBI Taxonomy" id="2654998"/>
    <lineage>
        <taxon>Bacteria</taxon>
        <taxon>Pseudomonadati</taxon>
        <taxon>Pseudomonadota</taxon>
        <taxon>Gammaproteobacteria</taxon>
        <taxon>Cardiobacteriales</taxon>
        <taxon>Ostreibacteriaceae</taxon>
        <taxon>Ostreibacterium</taxon>
    </lineage>
</organism>
<dbReference type="InterPro" id="IPR010743">
    <property type="entry name" value="Methionine_synth_MetW"/>
</dbReference>
<dbReference type="SUPFAM" id="SSF53335">
    <property type="entry name" value="S-adenosyl-L-methionine-dependent methyltransferases"/>
    <property type="match status" value="1"/>
</dbReference>
<gene>
    <name evidence="1" type="ORF">GCU85_01075</name>
</gene>
<evidence type="ECO:0008006" key="3">
    <source>
        <dbReference type="Google" id="ProtNLM"/>
    </source>
</evidence>
<accession>A0A6N7ER33</accession>
<dbReference type="Proteomes" id="UP000471298">
    <property type="component" value="Unassembled WGS sequence"/>
</dbReference>
<dbReference type="RefSeq" id="WP_152808460.1">
    <property type="nucleotide sequence ID" value="NZ_WHNW01000001.1"/>
</dbReference>
<comment type="caution">
    <text evidence="1">The sequence shown here is derived from an EMBL/GenBank/DDBJ whole genome shotgun (WGS) entry which is preliminary data.</text>
</comment>
<dbReference type="Pfam" id="PF07021">
    <property type="entry name" value="MetW"/>
    <property type="match status" value="1"/>
</dbReference>
<dbReference type="InterPro" id="IPR029063">
    <property type="entry name" value="SAM-dependent_MTases_sf"/>
</dbReference>